<proteinExistence type="predicted"/>
<dbReference type="InterPro" id="IPR017896">
    <property type="entry name" value="4Fe4S_Fe-S-bd"/>
</dbReference>
<accession>A0A923NI03</accession>
<feature type="domain" description="4Fe-4S ferredoxin-type" evidence="5">
    <location>
        <begin position="166"/>
        <end position="195"/>
    </location>
</feature>
<evidence type="ECO:0000256" key="2">
    <source>
        <dbReference type="ARBA" id="ARBA00022723"/>
    </source>
</evidence>
<feature type="domain" description="4Fe-4S ferredoxin-type" evidence="5">
    <location>
        <begin position="36"/>
        <end position="65"/>
    </location>
</feature>
<dbReference type="Pfam" id="PF13187">
    <property type="entry name" value="Fer4_9"/>
    <property type="match status" value="2"/>
</dbReference>
<dbReference type="EMBL" id="JACRYT010000002">
    <property type="protein sequence ID" value="MBC6678789.1"/>
    <property type="molecule type" value="Genomic_DNA"/>
</dbReference>
<dbReference type="GO" id="GO:0046872">
    <property type="term" value="F:metal ion binding"/>
    <property type="evidence" value="ECO:0007669"/>
    <property type="project" value="UniProtKB-KW"/>
</dbReference>
<dbReference type="RefSeq" id="WP_187301967.1">
    <property type="nucleotide sequence ID" value="NZ_JACRYT010000002.1"/>
</dbReference>
<evidence type="ECO:0000256" key="3">
    <source>
        <dbReference type="ARBA" id="ARBA00023004"/>
    </source>
</evidence>
<reference evidence="6" key="1">
    <citation type="submission" date="2020-08" db="EMBL/GenBank/DDBJ databases">
        <title>Genome public.</title>
        <authorList>
            <person name="Liu C."/>
            <person name="Sun Q."/>
        </authorList>
    </citation>
    <scope>NUCLEOTIDE SEQUENCE</scope>
    <source>
        <strain evidence="6">BX12</strain>
    </source>
</reference>
<keyword evidence="7" id="KW-1185">Reference proteome</keyword>
<dbReference type="GO" id="GO:0051539">
    <property type="term" value="F:4 iron, 4 sulfur cluster binding"/>
    <property type="evidence" value="ECO:0007669"/>
    <property type="project" value="UniProtKB-KW"/>
</dbReference>
<organism evidence="6 7">
    <name type="scientific">Zhenpiania hominis</name>
    <dbReference type="NCBI Taxonomy" id="2763644"/>
    <lineage>
        <taxon>Bacteria</taxon>
        <taxon>Bacillati</taxon>
        <taxon>Bacillota</taxon>
        <taxon>Clostridia</taxon>
        <taxon>Peptostreptococcales</taxon>
        <taxon>Anaerovoracaceae</taxon>
        <taxon>Zhenpiania</taxon>
    </lineage>
</organism>
<dbReference type="InterPro" id="IPR050572">
    <property type="entry name" value="Fe-S_Ferredoxin"/>
</dbReference>
<name>A0A923NI03_9FIRM</name>
<evidence type="ECO:0000313" key="7">
    <source>
        <dbReference type="Proteomes" id="UP000602647"/>
    </source>
</evidence>
<evidence type="ECO:0000256" key="4">
    <source>
        <dbReference type="ARBA" id="ARBA00023014"/>
    </source>
</evidence>
<dbReference type="InterPro" id="IPR017900">
    <property type="entry name" value="4Fe4S_Fe_S_CS"/>
</dbReference>
<sequence length="285" mass="30803">MATFKIGKVVMKSLFKKPATLMYPVVPRQWEERTRGQISISEADCIACGICAKKCPANAITVDRNKSTWSIQRMQCIQCNCCVEVCPKSCLTMENQYTEPGPEKVVDTFEIPKKEKKAAPKKDGAAGGDSAAGDGGLTCKLEDCIYCGLCAKNCPCDALTVDRKEKVWKVDKDACVECGACIEKCPKKCLSLGGEAAAEEAPADKKDAGEKAAEAAEPEYSCPEGEEGLRCKVSDCIYCGLCEKECPADALKVDRKAKSWEVDKDACISCGACVNKCPKECLELI</sequence>
<feature type="domain" description="4Fe-4S ferredoxin-type" evidence="5">
    <location>
        <begin position="227"/>
        <end position="256"/>
    </location>
</feature>
<dbReference type="PANTHER" id="PTHR43687">
    <property type="entry name" value="ADENYLYLSULFATE REDUCTASE, BETA SUBUNIT"/>
    <property type="match status" value="1"/>
</dbReference>
<dbReference type="Proteomes" id="UP000602647">
    <property type="component" value="Unassembled WGS sequence"/>
</dbReference>
<dbReference type="Gene3D" id="3.30.70.20">
    <property type="match status" value="2"/>
</dbReference>
<dbReference type="PANTHER" id="PTHR43687:SF1">
    <property type="entry name" value="FERREDOXIN III"/>
    <property type="match status" value="1"/>
</dbReference>
<dbReference type="CDD" id="cd10549">
    <property type="entry name" value="MtMvhB_like"/>
    <property type="match status" value="1"/>
</dbReference>
<feature type="domain" description="4Fe-4S ferredoxin-type" evidence="5">
    <location>
        <begin position="135"/>
        <end position="164"/>
    </location>
</feature>
<keyword evidence="4" id="KW-0411">Iron-sulfur</keyword>
<dbReference type="Gene3D" id="3.30.70.3270">
    <property type="match status" value="1"/>
</dbReference>
<comment type="caution">
    <text evidence="6">The sequence shown here is derived from an EMBL/GenBank/DDBJ whole genome shotgun (WGS) entry which is preliminary data.</text>
</comment>
<keyword evidence="1" id="KW-0004">4Fe-4S</keyword>
<evidence type="ECO:0000256" key="1">
    <source>
        <dbReference type="ARBA" id="ARBA00022485"/>
    </source>
</evidence>
<keyword evidence="2" id="KW-0479">Metal-binding</keyword>
<feature type="domain" description="4Fe-4S ferredoxin-type" evidence="5">
    <location>
        <begin position="258"/>
        <end position="285"/>
    </location>
</feature>
<protein>
    <submittedName>
        <fullName evidence="6">4Fe-4S binding protein</fullName>
    </submittedName>
</protein>
<keyword evidence="3" id="KW-0408">Iron</keyword>
<dbReference type="PROSITE" id="PS51379">
    <property type="entry name" value="4FE4S_FER_2"/>
    <property type="match status" value="6"/>
</dbReference>
<evidence type="ECO:0000259" key="5">
    <source>
        <dbReference type="PROSITE" id="PS51379"/>
    </source>
</evidence>
<gene>
    <name evidence="6" type="ORF">H9L42_02980</name>
</gene>
<dbReference type="Pfam" id="PF12838">
    <property type="entry name" value="Fer4_7"/>
    <property type="match status" value="1"/>
</dbReference>
<evidence type="ECO:0000313" key="6">
    <source>
        <dbReference type="EMBL" id="MBC6678789.1"/>
    </source>
</evidence>
<dbReference type="SUPFAM" id="SSF54862">
    <property type="entry name" value="4Fe-4S ferredoxins"/>
    <property type="match status" value="2"/>
</dbReference>
<feature type="domain" description="4Fe-4S ferredoxin-type" evidence="5">
    <location>
        <begin position="67"/>
        <end position="96"/>
    </location>
</feature>
<dbReference type="PROSITE" id="PS00198">
    <property type="entry name" value="4FE4S_FER_1"/>
    <property type="match status" value="5"/>
</dbReference>
<dbReference type="AlphaFoldDB" id="A0A923NI03"/>